<dbReference type="OrthoDB" id="10058398at2759"/>
<feature type="domain" description="Helicase SMUBP-2/HCS1 1B" evidence="7">
    <location>
        <begin position="9"/>
        <end position="57"/>
    </location>
</feature>
<protein>
    <recommendedName>
        <fullName evidence="3">DNA helicase</fullName>
        <ecNumber evidence="3">3.6.4.12</ecNumber>
    </recommendedName>
</protein>
<evidence type="ECO:0000313" key="8">
    <source>
        <dbReference type="EMBL" id="PFX11446.1"/>
    </source>
</evidence>
<comment type="caution">
    <text evidence="8">The sequence shown here is derived from an EMBL/GenBank/DDBJ whole genome shotgun (WGS) entry which is preliminary data.</text>
</comment>
<dbReference type="SUPFAM" id="SSF52540">
    <property type="entry name" value="P-loop containing nucleoside triphosphate hydrolases"/>
    <property type="match status" value="1"/>
</dbReference>
<keyword evidence="9" id="KW-1185">Reference proteome</keyword>
<dbReference type="GO" id="GO:0003677">
    <property type="term" value="F:DNA binding"/>
    <property type="evidence" value="ECO:0007669"/>
    <property type="project" value="UniProtKB-KW"/>
</dbReference>
<evidence type="ECO:0000256" key="2">
    <source>
        <dbReference type="ARBA" id="ARBA00004496"/>
    </source>
</evidence>
<dbReference type="GO" id="GO:0005737">
    <property type="term" value="C:cytoplasm"/>
    <property type="evidence" value="ECO:0007669"/>
    <property type="project" value="UniProtKB-SubCell"/>
</dbReference>
<dbReference type="Gene3D" id="3.40.50.300">
    <property type="entry name" value="P-loop containing nucleotide triphosphate hydrolases"/>
    <property type="match status" value="1"/>
</dbReference>
<dbReference type="AlphaFoldDB" id="A0A2B4R2R5"/>
<dbReference type="EMBL" id="LSMT01002494">
    <property type="protein sequence ID" value="PFX11446.1"/>
    <property type="molecule type" value="Genomic_DNA"/>
</dbReference>
<evidence type="ECO:0000256" key="5">
    <source>
        <dbReference type="ARBA" id="ARBA00023242"/>
    </source>
</evidence>
<organism evidence="8 9">
    <name type="scientific">Stylophora pistillata</name>
    <name type="common">Smooth cauliflower coral</name>
    <dbReference type="NCBI Taxonomy" id="50429"/>
    <lineage>
        <taxon>Eukaryota</taxon>
        <taxon>Metazoa</taxon>
        <taxon>Cnidaria</taxon>
        <taxon>Anthozoa</taxon>
        <taxon>Hexacorallia</taxon>
        <taxon>Scleractinia</taxon>
        <taxon>Astrocoeniina</taxon>
        <taxon>Pocilloporidae</taxon>
        <taxon>Stylophora</taxon>
    </lineage>
</organism>
<dbReference type="Pfam" id="PF13086">
    <property type="entry name" value="AAA_11"/>
    <property type="match status" value="1"/>
</dbReference>
<evidence type="ECO:0000256" key="3">
    <source>
        <dbReference type="ARBA" id="ARBA00012551"/>
    </source>
</evidence>
<name>A0A2B4R2R5_STYPI</name>
<feature type="domain" description="DNA2/NAM7 helicase helicase" evidence="6">
    <location>
        <begin position="172"/>
        <end position="238"/>
    </location>
</feature>
<dbReference type="GO" id="GO:0043139">
    <property type="term" value="F:5'-3' DNA helicase activity"/>
    <property type="evidence" value="ECO:0007669"/>
    <property type="project" value="TreeGrafter"/>
</dbReference>
<evidence type="ECO:0000256" key="1">
    <source>
        <dbReference type="ARBA" id="ARBA00004123"/>
    </source>
</evidence>
<evidence type="ECO:0000256" key="4">
    <source>
        <dbReference type="ARBA" id="ARBA00022490"/>
    </source>
</evidence>
<dbReference type="InterPro" id="IPR050534">
    <property type="entry name" value="Coronavir_polyprotein_1ab"/>
</dbReference>
<evidence type="ECO:0000259" key="6">
    <source>
        <dbReference type="Pfam" id="PF13086"/>
    </source>
</evidence>
<gene>
    <name evidence="8" type="primary">IGHMBP2</name>
    <name evidence="8" type="ORF">AWC38_SpisGene24820</name>
</gene>
<dbReference type="PANTHER" id="PTHR43788:SF8">
    <property type="entry name" value="DNA-BINDING PROTEIN SMUBP-2"/>
    <property type="match status" value="1"/>
</dbReference>
<dbReference type="STRING" id="50429.A0A2B4R2R5"/>
<dbReference type="InterPro" id="IPR027417">
    <property type="entry name" value="P-loop_NTPase"/>
</dbReference>
<reference evidence="9" key="1">
    <citation type="journal article" date="2017" name="bioRxiv">
        <title>Comparative analysis of the genomes of Stylophora pistillata and Acropora digitifera provides evidence for extensive differences between species of corals.</title>
        <authorList>
            <person name="Voolstra C.R."/>
            <person name="Li Y."/>
            <person name="Liew Y.J."/>
            <person name="Baumgarten S."/>
            <person name="Zoccola D."/>
            <person name="Flot J.-F."/>
            <person name="Tambutte S."/>
            <person name="Allemand D."/>
            <person name="Aranda M."/>
        </authorList>
    </citation>
    <scope>NUCLEOTIDE SEQUENCE [LARGE SCALE GENOMIC DNA]</scope>
</reference>
<dbReference type="Proteomes" id="UP000225706">
    <property type="component" value="Unassembled WGS sequence"/>
</dbReference>
<comment type="subcellular location">
    <subcellularLocation>
        <location evidence="2">Cytoplasm</location>
    </subcellularLocation>
    <subcellularLocation>
        <location evidence="1">Nucleus</location>
    </subcellularLocation>
</comment>
<dbReference type="Gene3D" id="2.40.30.270">
    <property type="match status" value="1"/>
</dbReference>
<dbReference type="Pfam" id="PF21138">
    <property type="entry name" value="SMUBP-2_HCS1_1B"/>
    <property type="match status" value="1"/>
</dbReference>
<dbReference type="EC" id="3.6.4.12" evidence="3"/>
<dbReference type="GO" id="GO:0005634">
    <property type="term" value="C:nucleus"/>
    <property type="evidence" value="ECO:0007669"/>
    <property type="project" value="UniProtKB-SubCell"/>
</dbReference>
<keyword evidence="4" id="KW-0963">Cytoplasm</keyword>
<evidence type="ECO:0000259" key="7">
    <source>
        <dbReference type="Pfam" id="PF21138"/>
    </source>
</evidence>
<evidence type="ECO:0000313" key="9">
    <source>
        <dbReference type="Proteomes" id="UP000225706"/>
    </source>
</evidence>
<feature type="non-terminal residue" evidence="8">
    <location>
        <position position="242"/>
    </location>
</feature>
<proteinExistence type="predicted"/>
<keyword evidence="5" id="KW-0539">Nucleus</keyword>
<dbReference type="InterPro" id="IPR041677">
    <property type="entry name" value="DNA2/NAM7_AAA_11"/>
</dbReference>
<sequence length="242" mass="26489">MAADVSQFVGKTISLLSLERKAEIEETKSLQENVSPKELQRRGVCLLKLRIRSRRTGDIVGFSWLNSNQAANDISSGIVSRVSQTALTVAFDETADTLTFDDDGPFKLIKLANDVTHKRIKSALNTLTKYREGPAPHLIDVLFGNVPPGAPLQIKPFVEGGEMPCIFFNDSLDDSQRQAVRFALCQREVAIVHGPPGTGKTTTVVEIIVQAVKNLKMKVLACAPSNFAVDNMVEKLIKGKVK</sequence>
<dbReference type="PANTHER" id="PTHR43788">
    <property type="entry name" value="DNA2/NAM7 HELICASE FAMILY MEMBER"/>
    <property type="match status" value="1"/>
</dbReference>
<keyword evidence="8" id="KW-0238">DNA-binding</keyword>
<dbReference type="GO" id="GO:0003723">
    <property type="term" value="F:RNA binding"/>
    <property type="evidence" value="ECO:0007669"/>
    <property type="project" value="InterPro"/>
</dbReference>
<dbReference type="InterPro" id="IPR048761">
    <property type="entry name" value="SMUBP-2_HCS1_1B"/>
</dbReference>
<accession>A0A2B4R2R5</accession>